<keyword evidence="1" id="KW-1133">Transmembrane helix</keyword>
<feature type="transmembrane region" description="Helical" evidence="1">
    <location>
        <begin position="107"/>
        <end position="129"/>
    </location>
</feature>
<evidence type="ECO:0000313" key="3">
    <source>
        <dbReference type="Proteomes" id="UP000006048"/>
    </source>
</evidence>
<dbReference type="OrthoDB" id="9803232at2"/>
<dbReference type="EMBL" id="CP002959">
    <property type="protein sequence ID" value="AFM12313.1"/>
    <property type="molecule type" value="Genomic_DNA"/>
</dbReference>
<accession>I4B4V6</accession>
<feature type="transmembrane region" description="Helical" evidence="1">
    <location>
        <begin position="50"/>
        <end position="70"/>
    </location>
</feature>
<feature type="transmembrane region" description="Helical" evidence="1">
    <location>
        <begin position="82"/>
        <end position="101"/>
    </location>
</feature>
<proteinExistence type="predicted"/>
<dbReference type="HOGENOM" id="CLU_142194_1_0_12"/>
<dbReference type="PATRIC" id="fig|869212.3.peg.1659"/>
<reference evidence="2 3" key="1">
    <citation type="submission" date="2012-06" db="EMBL/GenBank/DDBJ databases">
        <title>The complete chromosome of genome of Turneriella parva DSM 21527.</title>
        <authorList>
            <consortium name="US DOE Joint Genome Institute (JGI-PGF)"/>
            <person name="Lucas S."/>
            <person name="Han J."/>
            <person name="Lapidus A."/>
            <person name="Bruce D."/>
            <person name="Goodwin L."/>
            <person name="Pitluck S."/>
            <person name="Peters L."/>
            <person name="Kyrpides N."/>
            <person name="Mavromatis K."/>
            <person name="Ivanova N."/>
            <person name="Mikhailova N."/>
            <person name="Chertkov O."/>
            <person name="Detter J.C."/>
            <person name="Tapia R."/>
            <person name="Han C."/>
            <person name="Land M."/>
            <person name="Hauser L."/>
            <person name="Markowitz V."/>
            <person name="Cheng J.-F."/>
            <person name="Hugenholtz P."/>
            <person name="Woyke T."/>
            <person name="Wu D."/>
            <person name="Gronow S."/>
            <person name="Wellnitz S."/>
            <person name="Brambilla E."/>
            <person name="Klenk H.-P."/>
            <person name="Eisen J.A."/>
        </authorList>
    </citation>
    <scope>NUCLEOTIDE SEQUENCE [LARGE SCALE GENOMIC DNA]</scope>
    <source>
        <strain evidence="3">ATCC BAA-1111 / DSM 21527 / NCTC 11395 / H</strain>
    </source>
</reference>
<evidence type="ECO:0000313" key="2">
    <source>
        <dbReference type="EMBL" id="AFM12313.1"/>
    </source>
</evidence>
<keyword evidence="3" id="KW-1185">Reference proteome</keyword>
<dbReference type="AlphaFoldDB" id="I4B4V6"/>
<evidence type="ECO:0000256" key="1">
    <source>
        <dbReference type="SAM" id="Phobius"/>
    </source>
</evidence>
<name>I4B4V6_TURPD</name>
<gene>
    <name evidence="2" type="ordered locus">Turpa_1665</name>
</gene>
<keyword evidence="1" id="KW-0472">Membrane</keyword>
<protein>
    <submittedName>
        <fullName evidence="2">Integral membrane protein</fullName>
    </submittedName>
</protein>
<dbReference type="KEGG" id="tpx:Turpa_1665"/>
<organism evidence="2 3">
    <name type="scientific">Turneriella parva (strain ATCC BAA-1111 / DSM 21527 / NCTC 11395 / H)</name>
    <name type="common">Leptospira parva</name>
    <dbReference type="NCBI Taxonomy" id="869212"/>
    <lineage>
        <taxon>Bacteria</taxon>
        <taxon>Pseudomonadati</taxon>
        <taxon>Spirochaetota</taxon>
        <taxon>Spirochaetia</taxon>
        <taxon>Leptospirales</taxon>
        <taxon>Leptospiraceae</taxon>
        <taxon>Turneriella</taxon>
    </lineage>
</organism>
<dbReference type="Proteomes" id="UP000006048">
    <property type="component" value="Chromosome"/>
</dbReference>
<dbReference type="RefSeq" id="WP_014802824.1">
    <property type="nucleotide sequence ID" value="NC_018020.1"/>
</dbReference>
<keyword evidence="1" id="KW-0812">Transmembrane</keyword>
<sequence length="130" mass="13959">MILICALLSAAIHLGVAVFQIFLATGKPWGEYAFGGQNKGVLPRHLRTASIFSCVLVTFFAAVNLAQAGLIQITGFESLFRIAGWVIAGYAVLGTFMNAISRSKPERLLWTPIVALLAVLNITILVLTAK</sequence>
<dbReference type="STRING" id="869212.Turpa_1665"/>